<evidence type="ECO:0000256" key="8">
    <source>
        <dbReference type="SAM" id="MobiDB-lite"/>
    </source>
</evidence>
<dbReference type="InterPro" id="IPR001680">
    <property type="entry name" value="WD40_rpt"/>
</dbReference>
<sequence>MSQSKIDDLLESIRHEFVKVSQDANSYRLQNQKDFNFKVGQQLAEMQQIRSTVYELELAHKKMKDSYEEELSRMKLGLEEKDRQIQSLLIQQQQWQQKFQIQNISQNASQTFDGPIVALQQPDNRLSVASITSDIHMVVNSTADNATKAQTSIPITTTNDNASVAMPTNTVLHPANTPITHVGVNSLISQDNDDSSCGNNWQRPQSTIKSDDIKHNQNTNSNASNDSSTSISPSINVSQGLDTSAIETKEVIANFNVSTNTDYNNNTEASNALVTVSSQIETQNSDKNDNKHNNKNTNRILISNERSNNSKPIPNFLLDLNPVNTLEQWKKVTPEYYILYNPSLPRSIDVDLYMSFEHSSVVCCVKFSNDGKFLATGCNRTVQVYNLITGELACSLSDDKTLNTHLNQSTIILFNETINDSVKDNNSSDLYIRSVCFSPDGKMLATGAEDKLIRIWDLAEKKICMILKGHEQDIYSLDYFPSGDKLVSGSGDNTVKIWDLTTGQCSLTLSVEDGITTVAALPNTGKYIAAGSLDRSVCVWDSETGYLVERLDSKNEMNNGHRDSVYSVVFTKDGKRIVSGSLDKTVKLWSLAHLDNNNVINGTSHCEVTYVGHKDFVLSVTTSENDEYILSGSKDRGVIFWNSETGEPLLMLQGHKNSVISVTMANNHPIGGDYFLFATGSGDCKARVWKYQKILK</sequence>
<feature type="coiled-coil region" evidence="7">
    <location>
        <begin position="64"/>
        <end position="98"/>
    </location>
</feature>
<dbReference type="Gene3D" id="1.20.5.340">
    <property type="match status" value="1"/>
</dbReference>
<accession>A0AAN7WJW8</accession>
<dbReference type="InterPro" id="IPR020472">
    <property type="entry name" value="WD40_PAC1"/>
</dbReference>
<evidence type="ECO:0000256" key="2">
    <source>
        <dbReference type="ARBA" id="ARBA00022574"/>
    </source>
</evidence>
<feature type="repeat" description="WD" evidence="6">
    <location>
        <begin position="508"/>
        <end position="550"/>
    </location>
</feature>
<feature type="domain" description="Transcriptional repressor Tup1 N-terminal" evidence="9">
    <location>
        <begin position="5"/>
        <end position="81"/>
    </location>
</feature>
<dbReference type="PRINTS" id="PR00320">
    <property type="entry name" value="GPROTEINBRPT"/>
</dbReference>
<name>A0AAN7WJW8_9SACH</name>
<dbReference type="CDD" id="cd00200">
    <property type="entry name" value="WD40"/>
    <property type="match status" value="1"/>
</dbReference>
<dbReference type="EMBL" id="JAWIZZ010000031">
    <property type="protein sequence ID" value="KAK5781760.1"/>
    <property type="molecule type" value="Genomic_DNA"/>
</dbReference>
<keyword evidence="2 6" id="KW-0853">WD repeat</keyword>
<evidence type="ECO:0000256" key="5">
    <source>
        <dbReference type="ARBA" id="ARBA00023163"/>
    </source>
</evidence>
<proteinExistence type="predicted"/>
<dbReference type="PROSITE" id="PS50082">
    <property type="entry name" value="WD_REPEATS_2"/>
    <property type="match status" value="5"/>
</dbReference>
<organism evidence="10 11">
    <name type="scientific">Arxiozyma heterogenica</name>
    <dbReference type="NCBI Taxonomy" id="278026"/>
    <lineage>
        <taxon>Eukaryota</taxon>
        <taxon>Fungi</taxon>
        <taxon>Dikarya</taxon>
        <taxon>Ascomycota</taxon>
        <taxon>Saccharomycotina</taxon>
        <taxon>Saccharomycetes</taxon>
        <taxon>Saccharomycetales</taxon>
        <taxon>Saccharomycetaceae</taxon>
        <taxon>Arxiozyma</taxon>
    </lineage>
</organism>
<evidence type="ECO:0000313" key="11">
    <source>
        <dbReference type="Proteomes" id="UP001306508"/>
    </source>
</evidence>
<protein>
    <recommendedName>
        <fullName evidence="9">Transcriptional repressor Tup1 N-terminal domain-containing protein</fullName>
    </recommendedName>
</protein>
<dbReference type="Pfam" id="PF00400">
    <property type="entry name" value="WD40"/>
    <property type="match status" value="7"/>
</dbReference>
<gene>
    <name evidence="10" type="ORF">RI543_000946</name>
</gene>
<evidence type="ECO:0000256" key="1">
    <source>
        <dbReference type="ARBA" id="ARBA00022491"/>
    </source>
</evidence>
<keyword evidence="5" id="KW-0804">Transcription</keyword>
<dbReference type="InterPro" id="IPR013890">
    <property type="entry name" value="Tscrpt_rep_Tup1_N"/>
</dbReference>
<dbReference type="Pfam" id="PF08581">
    <property type="entry name" value="Tup_N"/>
    <property type="match status" value="1"/>
</dbReference>
<feature type="repeat" description="WD" evidence="6">
    <location>
        <begin position="432"/>
        <end position="458"/>
    </location>
</feature>
<keyword evidence="4" id="KW-0805">Transcription regulation</keyword>
<dbReference type="PANTHER" id="PTHR19848:SF8">
    <property type="entry name" value="F-BOX AND WD REPEAT DOMAIN CONTAINING 7"/>
    <property type="match status" value="1"/>
</dbReference>
<feature type="repeat" description="WD" evidence="6">
    <location>
        <begin position="558"/>
        <end position="591"/>
    </location>
</feature>
<keyword evidence="7" id="KW-0175">Coiled coil</keyword>
<dbReference type="PROSITE" id="PS00678">
    <property type="entry name" value="WD_REPEATS_1"/>
    <property type="match status" value="4"/>
</dbReference>
<feature type="compositionally biased region" description="Low complexity" evidence="8">
    <location>
        <begin position="216"/>
        <end position="236"/>
    </location>
</feature>
<feature type="compositionally biased region" description="Polar residues" evidence="8">
    <location>
        <begin position="190"/>
        <end position="208"/>
    </location>
</feature>
<dbReference type="PANTHER" id="PTHR19848">
    <property type="entry name" value="WD40 REPEAT PROTEIN"/>
    <property type="match status" value="1"/>
</dbReference>
<feature type="region of interest" description="Disordered" evidence="8">
    <location>
        <begin position="190"/>
        <end position="236"/>
    </location>
</feature>
<dbReference type="InterPro" id="IPR036322">
    <property type="entry name" value="WD40_repeat_dom_sf"/>
</dbReference>
<evidence type="ECO:0000259" key="9">
    <source>
        <dbReference type="Pfam" id="PF08581"/>
    </source>
</evidence>
<evidence type="ECO:0000256" key="3">
    <source>
        <dbReference type="ARBA" id="ARBA00022737"/>
    </source>
</evidence>
<feature type="repeat" description="WD" evidence="6">
    <location>
        <begin position="610"/>
        <end position="651"/>
    </location>
</feature>
<keyword evidence="3" id="KW-0677">Repeat</keyword>
<dbReference type="SUPFAM" id="SSF50978">
    <property type="entry name" value="WD40 repeat-like"/>
    <property type="match status" value="1"/>
</dbReference>
<feature type="region of interest" description="Disordered" evidence="8">
    <location>
        <begin position="282"/>
        <end position="306"/>
    </location>
</feature>
<evidence type="ECO:0000256" key="7">
    <source>
        <dbReference type="SAM" id="Coils"/>
    </source>
</evidence>
<dbReference type="SMART" id="SM00320">
    <property type="entry name" value="WD40"/>
    <property type="match status" value="7"/>
</dbReference>
<keyword evidence="1" id="KW-0678">Repressor</keyword>
<dbReference type="Proteomes" id="UP001306508">
    <property type="component" value="Unassembled WGS sequence"/>
</dbReference>
<evidence type="ECO:0000313" key="10">
    <source>
        <dbReference type="EMBL" id="KAK5781760.1"/>
    </source>
</evidence>
<keyword evidence="11" id="KW-1185">Reference proteome</keyword>
<comment type="caution">
    <text evidence="10">The sequence shown here is derived from an EMBL/GenBank/DDBJ whole genome shotgun (WGS) entry which is preliminary data.</text>
</comment>
<dbReference type="InterPro" id="IPR019775">
    <property type="entry name" value="WD40_repeat_CS"/>
</dbReference>
<reference evidence="11" key="1">
    <citation type="submission" date="2023-07" db="EMBL/GenBank/DDBJ databases">
        <title>A draft genome of Kazachstania heterogenica Y-27499.</title>
        <authorList>
            <person name="Donic C."/>
            <person name="Kralova J.S."/>
            <person name="Fidel L."/>
            <person name="Ben-Dor S."/>
            <person name="Jung S."/>
        </authorList>
    </citation>
    <scope>NUCLEOTIDE SEQUENCE [LARGE SCALE GENOMIC DNA]</scope>
    <source>
        <strain evidence="11">Y27499</strain>
    </source>
</reference>
<dbReference type="PROSITE" id="PS50294">
    <property type="entry name" value="WD_REPEATS_REGION"/>
    <property type="match status" value="4"/>
</dbReference>
<evidence type="ECO:0000256" key="6">
    <source>
        <dbReference type="PROSITE-ProRule" id="PRU00221"/>
    </source>
</evidence>
<dbReference type="AlphaFoldDB" id="A0AAN7WJW8"/>
<dbReference type="FunFam" id="2.130.10.10:FF:000111">
    <property type="entry name" value="Transcriptional repressor rco-1"/>
    <property type="match status" value="1"/>
</dbReference>
<feature type="repeat" description="WD" evidence="6">
    <location>
        <begin position="467"/>
        <end position="508"/>
    </location>
</feature>
<dbReference type="InterPro" id="IPR015943">
    <property type="entry name" value="WD40/YVTN_repeat-like_dom_sf"/>
</dbReference>
<dbReference type="Gene3D" id="2.130.10.10">
    <property type="entry name" value="YVTN repeat-like/Quinoprotein amine dehydrogenase"/>
    <property type="match status" value="1"/>
</dbReference>
<evidence type="ECO:0000256" key="4">
    <source>
        <dbReference type="ARBA" id="ARBA00023015"/>
    </source>
</evidence>